<name>A0A8H3AP11_9AGAM</name>
<accession>A0A8H3AP11</accession>
<reference evidence="1" key="1">
    <citation type="submission" date="2021-01" db="EMBL/GenBank/DDBJ databases">
        <authorList>
            <person name="Kaushik A."/>
        </authorList>
    </citation>
    <scope>NUCLEOTIDE SEQUENCE</scope>
    <source>
        <strain evidence="1">AG1-1C</strain>
    </source>
</reference>
<dbReference type="EMBL" id="CAJMWS010000342">
    <property type="protein sequence ID" value="CAE6435862.1"/>
    <property type="molecule type" value="Genomic_DNA"/>
</dbReference>
<evidence type="ECO:0000313" key="1">
    <source>
        <dbReference type="EMBL" id="CAE6435862.1"/>
    </source>
</evidence>
<proteinExistence type="predicted"/>
<comment type="caution">
    <text evidence="1">The sequence shown here is derived from an EMBL/GenBank/DDBJ whole genome shotgun (WGS) entry which is preliminary data.</text>
</comment>
<organism evidence="1 2">
    <name type="scientific">Rhizoctonia solani</name>
    <dbReference type="NCBI Taxonomy" id="456999"/>
    <lineage>
        <taxon>Eukaryota</taxon>
        <taxon>Fungi</taxon>
        <taxon>Dikarya</taxon>
        <taxon>Basidiomycota</taxon>
        <taxon>Agaricomycotina</taxon>
        <taxon>Agaricomycetes</taxon>
        <taxon>Cantharellales</taxon>
        <taxon>Ceratobasidiaceae</taxon>
        <taxon>Rhizoctonia</taxon>
    </lineage>
</organism>
<protein>
    <submittedName>
        <fullName evidence="1">Uncharacterized protein</fullName>
    </submittedName>
</protein>
<dbReference type="AlphaFoldDB" id="A0A8H3AP11"/>
<evidence type="ECO:0000313" key="2">
    <source>
        <dbReference type="Proteomes" id="UP000663846"/>
    </source>
</evidence>
<dbReference type="Proteomes" id="UP000663846">
    <property type="component" value="Unassembled WGS sequence"/>
</dbReference>
<gene>
    <name evidence="1" type="ORF">RDB_LOCUS120604</name>
</gene>
<sequence length="169" mass="19285">MCYSNGPYKRPYAINSIPIYLRPHPSIFDDDNCDTFIRELYEQMTYQVPQSVAGRWRKDAFNTTSNSLESESQDMHGSERLHRLITEALAKLLGKLVDIQPHEILNEHDKALVKVIAKAEELNRLLKGGLSQLGDFQPVLFPSGEAFKPDYMSTISTKSKKTKPSERQL</sequence>